<gene>
    <name evidence="10" type="primary">LOC100347029</name>
</gene>
<comment type="similarity">
    <text evidence="2">Belongs to the insulin family.</text>
</comment>
<feature type="chain" id="PRO_5044621540" evidence="8">
    <location>
        <begin position="21"/>
        <end position="178"/>
    </location>
</feature>
<dbReference type="PRINTS" id="PR02004">
    <property type="entry name" value="RELAXIN"/>
</dbReference>
<reference evidence="10 11" key="1">
    <citation type="journal article" date="2011" name="Nature">
        <title>A high-resolution map of human evolutionary constraint using 29 mammals.</title>
        <authorList>
            <person name="Lindblad-Toh K."/>
            <person name="Garber M."/>
            <person name="Zuk O."/>
            <person name="Lin M.F."/>
            <person name="Parker B.J."/>
            <person name="Washietl S."/>
            <person name="Kheradpour P."/>
            <person name="Ernst J."/>
            <person name="Jordan G."/>
            <person name="Mauceli E."/>
            <person name="Ward L.D."/>
            <person name="Lowe C.B."/>
            <person name="Holloway A.K."/>
            <person name="Clamp M."/>
            <person name="Gnerre S."/>
            <person name="Alfoldi J."/>
            <person name="Beal K."/>
            <person name="Chang J."/>
            <person name="Clawson H."/>
            <person name="Cuff J."/>
            <person name="Di Palma F."/>
            <person name="Fitzgerald S."/>
            <person name="Flicek P."/>
            <person name="Guttman M."/>
            <person name="Hubisz M.J."/>
            <person name="Jaffe D.B."/>
            <person name="Jungreis I."/>
            <person name="Kent W.J."/>
            <person name="Kostka D."/>
            <person name="Lara M."/>
            <person name="Martins A.L."/>
            <person name="Massingham T."/>
            <person name="Moltke I."/>
            <person name="Raney B.J."/>
            <person name="Rasmussen M.D."/>
            <person name="Robinson J."/>
            <person name="Stark A."/>
            <person name="Vilella A.J."/>
            <person name="Wen J."/>
            <person name="Xie X."/>
            <person name="Zody M.C."/>
            <person name="Baldwin J."/>
            <person name="Bloom T."/>
            <person name="Chin C.W."/>
            <person name="Heiman D."/>
            <person name="Nicol R."/>
            <person name="Nusbaum C."/>
            <person name="Young S."/>
            <person name="Wilkinson J."/>
            <person name="Worley K.C."/>
            <person name="Kovar C.L."/>
            <person name="Muzny D.M."/>
            <person name="Gibbs R.A."/>
            <person name="Cree A."/>
            <person name="Dihn H.H."/>
            <person name="Fowler G."/>
            <person name="Jhangiani S."/>
            <person name="Joshi V."/>
            <person name="Lee S."/>
            <person name="Lewis L.R."/>
            <person name="Nazareth L.V."/>
            <person name="Okwuonu G."/>
            <person name="Santibanez J."/>
            <person name="Warren W.C."/>
            <person name="Mardis E.R."/>
            <person name="Weinstock G.M."/>
            <person name="Wilson R.K."/>
            <person name="Delehaunty K."/>
            <person name="Dooling D."/>
            <person name="Fronik C."/>
            <person name="Fulton L."/>
            <person name="Fulton B."/>
            <person name="Graves T."/>
            <person name="Minx P."/>
            <person name="Sodergren E."/>
            <person name="Birney E."/>
            <person name="Margulies E.H."/>
            <person name="Herrero J."/>
            <person name="Green E.D."/>
            <person name="Haussler D."/>
            <person name="Siepel A."/>
            <person name="Goldman N."/>
            <person name="Pollard K.S."/>
            <person name="Pedersen J.S."/>
            <person name="Lander E.S."/>
            <person name="Kellis M."/>
        </authorList>
    </citation>
    <scope>NUCLEOTIDE SEQUENCE [LARGE SCALE GENOMIC DNA]</scope>
    <source>
        <strain evidence="10 11">Thorbecke inbred</strain>
    </source>
</reference>
<name>A0A5F9CMV0_RABIT</name>
<dbReference type="EMBL" id="AAGW02032611">
    <property type="status" value="NOT_ANNOTATED_CDS"/>
    <property type="molecule type" value="Genomic_DNA"/>
</dbReference>
<keyword evidence="5" id="KW-0165">Cleavage on pair of basic residues</keyword>
<reference evidence="10" key="2">
    <citation type="submission" date="2025-05" db="UniProtKB">
        <authorList>
            <consortium name="Ensembl"/>
        </authorList>
    </citation>
    <scope>IDENTIFICATION</scope>
    <source>
        <strain evidence="10">Thorbecke</strain>
    </source>
</reference>
<dbReference type="Bgee" id="ENSOCUG00000025640">
    <property type="expression patterns" value="Expressed in blood and 9 other cell types or tissues"/>
</dbReference>
<accession>A0A5F9CMV0</accession>
<evidence type="ECO:0000256" key="2">
    <source>
        <dbReference type="ARBA" id="ARBA00009034"/>
    </source>
</evidence>
<keyword evidence="4" id="KW-0964">Secreted</keyword>
<keyword evidence="8" id="KW-0732">Signal</keyword>
<keyword evidence="7" id="KW-1015">Disulfide bond</keyword>
<dbReference type="InterPro" id="IPR051042">
    <property type="entry name" value="Repro_Hormone_Insulin-like"/>
</dbReference>
<proteinExistence type="inferred from homology"/>
<protein>
    <submittedName>
        <fullName evidence="10">Relaxin 1</fullName>
    </submittedName>
</protein>
<evidence type="ECO:0000256" key="8">
    <source>
        <dbReference type="SAM" id="SignalP"/>
    </source>
</evidence>
<dbReference type="OrthoDB" id="8784777at2759"/>
<keyword evidence="6" id="KW-0372">Hormone</keyword>
<dbReference type="PANTHER" id="PTHR12004">
    <property type="entry name" value="RELAXIN"/>
    <property type="match status" value="1"/>
</dbReference>
<evidence type="ECO:0000256" key="4">
    <source>
        <dbReference type="ARBA" id="ARBA00022525"/>
    </source>
</evidence>
<dbReference type="SUPFAM" id="SSF56994">
    <property type="entry name" value="Insulin-like"/>
    <property type="match status" value="1"/>
</dbReference>
<dbReference type="Ensembl" id="ENSOCUT00000034587.1">
    <property type="protein sequence ID" value="ENSOCUP00000034964.1"/>
    <property type="gene ID" value="ENSOCUG00000025640.2"/>
</dbReference>
<dbReference type="EMBL" id="AAGW02032609">
    <property type="status" value="NOT_ANNOTATED_CDS"/>
    <property type="molecule type" value="Genomic_DNA"/>
</dbReference>
<dbReference type="KEGG" id="ocu:100347029"/>
<evidence type="ECO:0000256" key="6">
    <source>
        <dbReference type="ARBA" id="ARBA00022702"/>
    </source>
</evidence>
<dbReference type="OMA" id="TINMMSE"/>
<dbReference type="InterPro" id="IPR022421">
    <property type="entry name" value="Relaxin"/>
</dbReference>
<evidence type="ECO:0000256" key="5">
    <source>
        <dbReference type="ARBA" id="ARBA00022685"/>
    </source>
</evidence>
<evidence type="ECO:0000256" key="1">
    <source>
        <dbReference type="ARBA" id="ARBA00004613"/>
    </source>
</evidence>
<dbReference type="InterPro" id="IPR036438">
    <property type="entry name" value="Insulin-like_sf"/>
</dbReference>
<evidence type="ECO:0000256" key="7">
    <source>
        <dbReference type="ARBA" id="ARBA00023157"/>
    </source>
</evidence>
<dbReference type="InterPro" id="IPR022353">
    <property type="entry name" value="Insulin_CS"/>
</dbReference>
<dbReference type="EMBL" id="AAGW02032610">
    <property type="status" value="NOT_ANNOTATED_CDS"/>
    <property type="molecule type" value="Genomic_DNA"/>
</dbReference>
<dbReference type="Ensembl" id="ENSOCUT00000047681.1">
    <property type="protein sequence ID" value="ENSOCUP00000038986.1"/>
    <property type="gene ID" value="ENSOCUG00000025640.2"/>
</dbReference>
<dbReference type="SMART" id="SM00078">
    <property type="entry name" value="IlGF"/>
    <property type="match status" value="1"/>
</dbReference>
<evidence type="ECO:0000256" key="3">
    <source>
        <dbReference type="ARBA" id="ARBA00011207"/>
    </source>
</evidence>
<dbReference type="GO" id="GO:0005576">
    <property type="term" value="C:extracellular region"/>
    <property type="evidence" value="ECO:0007669"/>
    <property type="project" value="UniProtKB-SubCell"/>
</dbReference>
<feature type="signal peptide" evidence="8">
    <location>
        <begin position="1"/>
        <end position="20"/>
    </location>
</feature>
<dbReference type="PROSITE" id="PS00262">
    <property type="entry name" value="INSULIN"/>
    <property type="match status" value="1"/>
</dbReference>
<evidence type="ECO:0000313" key="10">
    <source>
        <dbReference type="Ensembl" id="ENSOCUP00000034964.1"/>
    </source>
</evidence>
<keyword evidence="11" id="KW-1185">Reference proteome</keyword>
<dbReference type="Proteomes" id="UP000001811">
    <property type="component" value="Chromosome 1"/>
</dbReference>
<feature type="domain" description="Insulin-like" evidence="9">
    <location>
        <begin position="31"/>
        <end position="178"/>
    </location>
</feature>
<dbReference type="PaxDb" id="9986-ENSOCUP00000015646"/>
<sequence>MPALLFYLLGFCLLQGQVTGRVTYEWMMENVKICRNDFVRTAIEVCGHVHLERESPSPENPFLSSGPAAEIVPSSIKKDAENANTMLESIPNLPQELTATQFEKQPSKLYLQYLPTLKKSNVSFEEFKKIIQNIQRGVQGSSASESNTFSRKKRQFSESLPEKCCKYGCPRYYLLMYC</sequence>
<dbReference type="CDD" id="cd04365">
    <property type="entry name" value="IlGF_relaxin_like"/>
    <property type="match status" value="1"/>
</dbReference>
<dbReference type="GeneTree" id="ENSGT00940000154434"/>
<dbReference type="GO" id="GO:0005179">
    <property type="term" value="F:hormone activity"/>
    <property type="evidence" value="ECO:0007669"/>
    <property type="project" value="UniProtKB-KW"/>
</dbReference>
<comment type="subcellular location">
    <subcellularLocation>
        <location evidence="1">Secreted</location>
    </subcellularLocation>
</comment>
<evidence type="ECO:0000313" key="11">
    <source>
        <dbReference type="Proteomes" id="UP000001811"/>
    </source>
</evidence>
<comment type="subunit">
    <text evidence="3">Heterodimer of a B chain and an A chain linked by two disulfide bonds.</text>
</comment>
<dbReference type="PANTHER" id="PTHR12004:SF13">
    <property type="entry name" value="PRORELAXIN H2"/>
    <property type="match status" value="1"/>
</dbReference>
<evidence type="ECO:0000259" key="9">
    <source>
        <dbReference type="SMART" id="SM00078"/>
    </source>
</evidence>
<dbReference type="AlphaFoldDB" id="A0A5F9CMV0"/>
<dbReference type="InterPro" id="IPR016179">
    <property type="entry name" value="Insulin-like"/>
</dbReference>
<organism evidence="10 11">
    <name type="scientific">Oryctolagus cuniculus</name>
    <name type="common">Rabbit</name>
    <dbReference type="NCBI Taxonomy" id="9986"/>
    <lineage>
        <taxon>Eukaryota</taxon>
        <taxon>Metazoa</taxon>
        <taxon>Chordata</taxon>
        <taxon>Craniata</taxon>
        <taxon>Vertebrata</taxon>
        <taxon>Euteleostomi</taxon>
        <taxon>Mammalia</taxon>
        <taxon>Eutheria</taxon>
        <taxon>Euarchontoglires</taxon>
        <taxon>Glires</taxon>
        <taxon>Lagomorpha</taxon>
        <taxon>Leporidae</taxon>
        <taxon>Oryctolagus</taxon>
    </lineage>
</organism>